<evidence type="ECO:0000313" key="1">
    <source>
        <dbReference type="EMBL" id="ALV42392.1"/>
    </source>
</evidence>
<reference evidence="1 2" key="1">
    <citation type="submission" date="2015-12" db="EMBL/GenBank/DDBJ databases">
        <authorList>
            <person name="Shamseldin A."/>
            <person name="Moawad H."/>
            <person name="Abd El-Rahim W.M."/>
            <person name="Sadowsky M.J."/>
        </authorList>
    </citation>
    <scope>NUCLEOTIDE SEQUENCE [LARGE SCALE GENOMIC DNA]</scope>
    <source>
        <strain evidence="1 2">Ar51</strain>
    </source>
</reference>
<organism evidence="1">
    <name type="scientific">Pseudarthrobacter sulfonivorans</name>
    <dbReference type="NCBI Taxonomy" id="121292"/>
    <lineage>
        <taxon>Bacteria</taxon>
        <taxon>Bacillati</taxon>
        <taxon>Actinomycetota</taxon>
        <taxon>Actinomycetes</taxon>
        <taxon>Micrococcales</taxon>
        <taxon>Micrococcaceae</taxon>
        <taxon>Pseudarthrobacter</taxon>
    </lineage>
</organism>
<dbReference type="Proteomes" id="UP000065151">
    <property type="component" value="Chromosome"/>
</dbReference>
<proteinExistence type="predicted"/>
<dbReference type="EMBL" id="CP013747">
    <property type="protein sequence ID" value="ALV42392.1"/>
    <property type="molecule type" value="Genomic_DNA"/>
</dbReference>
<evidence type="ECO:0000313" key="2">
    <source>
        <dbReference type="Proteomes" id="UP000065151"/>
    </source>
</evidence>
<dbReference type="STRING" id="121292.AU252_15570"/>
<dbReference type="RefSeq" id="WP_058931509.1">
    <property type="nucleotide sequence ID" value="NZ_CP013747.1"/>
</dbReference>
<sequence>MRLELSGPEVVALAAHSGKIWPAAVIGLDYGNQELLQEFVLDGTRSLISRGLADVDSGRIAIDSRLIRGLRPVFSSPGVTAFVGTAEDVAEIAGGAIYLYPDGEDCIVEVVRATGQRELLGLSKSRAIQLLQIFAESVFRSPHGDDDPSDLVVYVGAPVAPDLPISVVRPGRLSHGVAPKAGGPVVGARDAEHWDIAWIIRLLNQTQIPI</sequence>
<dbReference type="AlphaFoldDB" id="A0A0U3PJ25"/>
<name>A0A0U3PJ25_9MICC</name>
<protein>
    <submittedName>
        <fullName evidence="1">Uncharacterized protein</fullName>
    </submittedName>
</protein>
<dbReference type="KEGG" id="psul:AU252_15570"/>
<gene>
    <name evidence="1" type="ORF">AU252_15570</name>
</gene>
<accession>A0A0U3PJ25</accession>